<dbReference type="InterPro" id="IPR032708">
    <property type="entry name" value="McjB_C"/>
</dbReference>
<evidence type="ECO:0000313" key="2">
    <source>
        <dbReference type="EMBL" id="MBB3860632.1"/>
    </source>
</evidence>
<feature type="domain" description="Microcin J25-processing protein McjB C-terminal" evidence="1">
    <location>
        <begin position="87"/>
        <end position="181"/>
    </location>
</feature>
<evidence type="ECO:0000313" key="3">
    <source>
        <dbReference type="Proteomes" id="UP000562395"/>
    </source>
</evidence>
<keyword evidence="3" id="KW-1185">Reference proteome</keyword>
<reference evidence="2 3" key="1">
    <citation type="submission" date="2020-08" db="EMBL/GenBank/DDBJ databases">
        <title>Genomic Encyclopedia of Type Strains, Phase IV (KMG-IV): sequencing the most valuable type-strain genomes for metagenomic binning, comparative biology and taxonomic classification.</title>
        <authorList>
            <person name="Goeker M."/>
        </authorList>
    </citation>
    <scope>NUCLEOTIDE SEQUENCE [LARGE SCALE GENOMIC DNA]</scope>
    <source>
        <strain evidence="2 3">DSM 14552</strain>
    </source>
</reference>
<sequence length="189" mass="21177">MAAIKRTAMTSSPPLPNTSSEVVQELLFQRPVQDKVSFGQVVRELPKLLRLGPAGMVDMCIAVWELALAHRTLRRHSVNTLGLLQYNQVQGQPETSLTAFNLHRISRVRYAFEVMAPRVPWRSDCLVQCIAARRWLARHSIASRIAVGIRRSDDHALLAHAWLCAGEIVVTGGDVSDFHEFRASKRTVT</sequence>
<comment type="caution">
    <text evidence="2">The sequence shown here is derived from an EMBL/GenBank/DDBJ whole genome shotgun (WGS) entry which is preliminary data.</text>
</comment>
<dbReference type="InterPro" id="IPR053521">
    <property type="entry name" value="McjB-like"/>
</dbReference>
<protein>
    <recommendedName>
        <fullName evidence="1">Microcin J25-processing protein McjB C-terminal domain-containing protein</fullName>
    </recommendedName>
</protein>
<proteinExistence type="predicted"/>
<dbReference type="Pfam" id="PF13471">
    <property type="entry name" value="Transglut_core3"/>
    <property type="match status" value="1"/>
</dbReference>
<dbReference type="RefSeq" id="WP_183612877.1">
    <property type="nucleotide sequence ID" value="NZ_JACICY010000003.1"/>
</dbReference>
<dbReference type="NCBIfam" id="NF033537">
    <property type="entry name" value="lasso_biosyn_B2"/>
    <property type="match status" value="1"/>
</dbReference>
<gene>
    <name evidence="2" type="ORF">GGQ88_001898</name>
</gene>
<name>A0A7W5ZYL3_9SPHN</name>
<organism evidence="2 3">
    <name type="scientific">Novosphingobium hassiacum</name>
    <dbReference type="NCBI Taxonomy" id="173676"/>
    <lineage>
        <taxon>Bacteria</taxon>
        <taxon>Pseudomonadati</taxon>
        <taxon>Pseudomonadota</taxon>
        <taxon>Alphaproteobacteria</taxon>
        <taxon>Sphingomonadales</taxon>
        <taxon>Sphingomonadaceae</taxon>
        <taxon>Novosphingobium</taxon>
    </lineage>
</organism>
<dbReference type="Proteomes" id="UP000562395">
    <property type="component" value="Unassembled WGS sequence"/>
</dbReference>
<dbReference type="AlphaFoldDB" id="A0A7W5ZYL3"/>
<evidence type="ECO:0000259" key="1">
    <source>
        <dbReference type="Pfam" id="PF13471"/>
    </source>
</evidence>
<dbReference type="EMBL" id="JACICY010000003">
    <property type="protein sequence ID" value="MBB3860632.1"/>
    <property type="molecule type" value="Genomic_DNA"/>
</dbReference>
<accession>A0A7W5ZYL3</accession>